<dbReference type="EMBL" id="JBHRRZ010000008">
    <property type="protein sequence ID" value="MFC2947564.1"/>
    <property type="molecule type" value="Genomic_DNA"/>
</dbReference>
<proteinExistence type="predicted"/>
<accession>A0ABV7A3W3</accession>
<feature type="transmembrane region" description="Helical" evidence="1">
    <location>
        <begin position="63"/>
        <end position="79"/>
    </location>
</feature>
<protein>
    <submittedName>
        <fullName evidence="2">Metal-dependent hydrolase</fullName>
    </submittedName>
</protein>
<gene>
    <name evidence="2" type="ORF">ACFODW_04260</name>
</gene>
<organism evidence="2 3">
    <name type="scientific">Virgibacillus sediminis</name>
    <dbReference type="NCBI Taxonomy" id="202260"/>
    <lineage>
        <taxon>Bacteria</taxon>
        <taxon>Bacillati</taxon>
        <taxon>Bacillota</taxon>
        <taxon>Bacilli</taxon>
        <taxon>Bacillales</taxon>
        <taxon>Bacillaceae</taxon>
        <taxon>Virgibacillus</taxon>
    </lineage>
</organism>
<evidence type="ECO:0000313" key="3">
    <source>
        <dbReference type="Proteomes" id="UP001595387"/>
    </source>
</evidence>
<dbReference type="PANTHER" id="PTHR35531">
    <property type="entry name" value="INNER MEMBRANE PROTEIN YBCI-RELATED"/>
    <property type="match status" value="1"/>
</dbReference>
<comment type="caution">
    <text evidence="2">The sequence shown here is derived from an EMBL/GenBank/DDBJ whole genome shotgun (WGS) entry which is preliminary data.</text>
</comment>
<sequence length="150" mass="16576">MEWSTHCLSGMVAGHLITGGDWRGALIGGVAAVIPDLDEPKSKFGRLFLPIAYPINKVFGHRTITHSLLFAVLAGMLLYHLTEKWVWLGTSAGILAHILGDMLTGRVKFFYPAQKSLGISTNPLMFIILDRITAILSLLYITRNILLILF</sequence>
<keyword evidence="1" id="KW-0472">Membrane</keyword>
<dbReference type="Pfam" id="PF04307">
    <property type="entry name" value="YdjM"/>
    <property type="match status" value="1"/>
</dbReference>
<evidence type="ECO:0000256" key="1">
    <source>
        <dbReference type="SAM" id="Phobius"/>
    </source>
</evidence>
<dbReference type="GO" id="GO:0016787">
    <property type="term" value="F:hydrolase activity"/>
    <property type="evidence" value="ECO:0007669"/>
    <property type="project" value="UniProtKB-KW"/>
</dbReference>
<name>A0ABV7A3W3_9BACI</name>
<dbReference type="Proteomes" id="UP001595387">
    <property type="component" value="Unassembled WGS sequence"/>
</dbReference>
<feature type="transmembrane region" description="Helical" evidence="1">
    <location>
        <begin position="85"/>
        <end position="103"/>
    </location>
</feature>
<dbReference type="InterPro" id="IPR007404">
    <property type="entry name" value="YdjM-like"/>
</dbReference>
<evidence type="ECO:0000313" key="2">
    <source>
        <dbReference type="EMBL" id="MFC2947564.1"/>
    </source>
</evidence>
<feature type="transmembrane region" description="Helical" evidence="1">
    <location>
        <begin position="124"/>
        <end position="142"/>
    </location>
</feature>
<keyword evidence="1" id="KW-0812">Transmembrane</keyword>
<reference evidence="3" key="1">
    <citation type="journal article" date="2019" name="Int. J. Syst. Evol. Microbiol.">
        <title>The Global Catalogue of Microorganisms (GCM) 10K type strain sequencing project: providing services to taxonomists for standard genome sequencing and annotation.</title>
        <authorList>
            <consortium name="The Broad Institute Genomics Platform"/>
            <consortium name="The Broad Institute Genome Sequencing Center for Infectious Disease"/>
            <person name="Wu L."/>
            <person name="Ma J."/>
        </authorList>
    </citation>
    <scope>NUCLEOTIDE SEQUENCE [LARGE SCALE GENOMIC DNA]</scope>
    <source>
        <strain evidence="3">KCTC 13193</strain>
    </source>
</reference>
<keyword evidence="3" id="KW-1185">Reference proteome</keyword>
<dbReference type="PANTHER" id="PTHR35531:SF1">
    <property type="entry name" value="INNER MEMBRANE PROTEIN YBCI-RELATED"/>
    <property type="match status" value="1"/>
</dbReference>
<keyword evidence="1" id="KW-1133">Transmembrane helix</keyword>
<dbReference type="RefSeq" id="WP_390303460.1">
    <property type="nucleotide sequence ID" value="NZ_JBHRRZ010000008.1"/>
</dbReference>
<keyword evidence="2" id="KW-0378">Hydrolase</keyword>